<feature type="compositionally biased region" description="Basic residues" evidence="1">
    <location>
        <begin position="94"/>
        <end position="104"/>
    </location>
</feature>
<feature type="region of interest" description="Disordered" evidence="1">
    <location>
        <begin position="81"/>
        <end position="104"/>
    </location>
</feature>
<dbReference type="AlphaFoldDB" id="A0A9N7V1S1"/>
<reference evidence="2" key="1">
    <citation type="submission" date="2020-03" db="EMBL/GenBank/DDBJ databases">
        <authorList>
            <person name="Weist P."/>
        </authorList>
    </citation>
    <scope>NUCLEOTIDE SEQUENCE</scope>
</reference>
<protein>
    <submittedName>
        <fullName evidence="2">Uncharacterized protein</fullName>
    </submittedName>
</protein>
<gene>
    <name evidence="2" type="ORF">PLEPLA_LOCUS28337</name>
</gene>
<comment type="caution">
    <text evidence="2">The sequence shown here is derived from an EMBL/GenBank/DDBJ whole genome shotgun (WGS) entry which is preliminary data.</text>
</comment>
<accession>A0A9N7V1S1</accession>
<feature type="compositionally biased region" description="Basic and acidic residues" evidence="1">
    <location>
        <begin position="7"/>
        <end position="23"/>
    </location>
</feature>
<dbReference type="EMBL" id="CADEAL010002469">
    <property type="protein sequence ID" value="CAB1440571.1"/>
    <property type="molecule type" value="Genomic_DNA"/>
</dbReference>
<name>A0A9N7V1S1_PLEPL</name>
<organism evidence="2 3">
    <name type="scientific">Pleuronectes platessa</name>
    <name type="common">European plaice</name>
    <dbReference type="NCBI Taxonomy" id="8262"/>
    <lineage>
        <taxon>Eukaryota</taxon>
        <taxon>Metazoa</taxon>
        <taxon>Chordata</taxon>
        <taxon>Craniata</taxon>
        <taxon>Vertebrata</taxon>
        <taxon>Euteleostomi</taxon>
        <taxon>Actinopterygii</taxon>
        <taxon>Neopterygii</taxon>
        <taxon>Teleostei</taxon>
        <taxon>Neoteleostei</taxon>
        <taxon>Acanthomorphata</taxon>
        <taxon>Carangaria</taxon>
        <taxon>Pleuronectiformes</taxon>
        <taxon>Pleuronectoidei</taxon>
        <taxon>Pleuronectidae</taxon>
        <taxon>Pleuronectes</taxon>
    </lineage>
</organism>
<dbReference type="Proteomes" id="UP001153269">
    <property type="component" value="Unassembled WGS sequence"/>
</dbReference>
<evidence type="ECO:0000313" key="3">
    <source>
        <dbReference type="Proteomes" id="UP001153269"/>
    </source>
</evidence>
<proteinExistence type="predicted"/>
<sequence length="259" mass="29863">MKRPRKYRGEQRREEKGMKEDAARTGSLRRGFEMIIIIISLDNSHLRDDVDKRTVHVTAERRRAPRQDSAHCTIKLESRTEKGRRDPALFSRGPARRRRRMKAKTRAKFITHVYASRPQTYCSERSSGSSPQPLLVFHPNDPEMTFLGVSLRRRLQSRTESQEEKTPNLTFIRFQSVRGQERLQAEQPEELRTCSRASLWSHAPRTGSHWFELVLLRTSRPRDATGSRCRQLPSCPLVLLGGSVEVMDPSVSPFPSDSV</sequence>
<evidence type="ECO:0000313" key="2">
    <source>
        <dbReference type="EMBL" id="CAB1440571.1"/>
    </source>
</evidence>
<evidence type="ECO:0000256" key="1">
    <source>
        <dbReference type="SAM" id="MobiDB-lite"/>
    </source>
</evidence>
<keyword evidence="3" id="KW-1185">Reference proteome</keyword>
<feature type="region of interest" description="Disordered" evidence="1">
    <location>
        <begin position="1"/>
        <end position="24"/>
    </location>
</feature>